<comment type="caution">
    <text evidence="1">The sequence shown here is derived from an EMBL/GenBank/DDBJ whole genome shotgun (WGS) entry which is preliminary data.</text>
</comment>
<organism evidence="1 2">
    <name type="scientific">Niallia endozanthoxylica</name>
    <dbReference type="NCBI Taxonomy" id="2036016"/>
    <lineage>
        <taxon>Bacteria</taxon>
        <taxon>Bacillati</taxon>
        <taxon>Bacillota</taxon>
        <taxon>Bacilli</taxon>
        <taxon>Bacillales</taxon>
        <taxon>Bacillaceae</taxon>
        <taxon>Niallia</taxon>
    </lineage>
</organism>
<protein>
    <recommendedName>
        <fullName evidence="3">SCP2 domain-containing protein</fullName>
    </recommendedName>
</protein>
<dbReference type="RefSeq" id="WP_150441597.1">
    <property type="nucleotide sequence ID" value="NZ_VYKL01000030.1"/>
</dbReference>
<evidence type="ECO:0008006" key="3">
    <source>
        <dbReference type="Google" id="ProtNLM"/>
    </source>
</evidence>
<dbReference type="AlphaFoldDB" id="A0A5J5HGT7"/>
<accession>A0A5J5HGT7</accession>
<evidence type="ECO:0000313" key="1">
    <source>
        <dbReference type="EMBL" id="KAA9019990.1"/>
    </source>
</evidence>
<reference evidence="1 2" key="1">
    <citation type="submission" date="2019-09" db="EMBL/GenBank/DDBJ databases">
        <title>Whole genome sequences of isolates from the Mars Exploration Rovers.</title>
        <authorList>
            <person name="Seuylemezian A."/>
            <person name="Vaishampayan P."/>
        </authorList>
    </citation>
    <scope>NUCLEOTIDE SEQUENCE [LARGE SCALE GENOMIC DNA]</scope>
    <source>
        <strain evidence="1 2">MER_TA_151</strain>
    </source>
</reference>
<proteinExistence type="predicted"/>
<sequence length="120" mass="13677">MVDLIKAWLDEVNRKQAVRLLLKGVLFSFSVKTEQNVHTVKIENGLIFLYEEGNPPSLVKWIEAQNDVLQSILTGERKLREAVKERTAATTCTLRELLLLESLFFLAKPDITNANFTCKT</sequence>
<dbReference type="OrthoDB" id="2936189at2"/>
<keyword evidence="2" id="KW-1185">Reference proteome</keyword>
<dbReference type="EMBL" id="VYKL01000030">
    <property type="protein sequence ID" value="KAA9019990.1"/>
    <property type="molecule type" value="Genomic_DNA"/>
</dbReference>
<gene>
    <name evidence="1" type="ORF">F4V44_19005</name>
</gene>
<evidence type="ECO:0000313" key="2">
    <source>
        <dbReference type="Proteomes" id="UP000326671"/>
    </source>
</evidence>
<dbReference type="Proteomes" id="UP000326671">
    <property type="component" value="Unassembled WGS sequence"/>
</dbReference>
<name>A0A5J5HGT7_9BACI</name>